<dbReference type="Proteomes" id="UP000268014">
    <property type="component" value="Unassembled WGS sequence"/>
</dbReference>
<sequence>MAKRVAIYCLTYWCRYYSVRSDHNVDFGYVADRQVAAVGQMLTLNEVITDRHQGGSILLIEVIAYVEEWTHRALASACQDCSR</sequence>
<evidence type="ECO:0000313" key="2">
    <source>
        <dbReference type="Proteomes" id="UP000268014"/>
    </source>
</evidence>
<protein>
    <submittedName>
        <fullName evidence="3">Transposase</fullName>
    </submittedName>
</protein>
<reference evidence="1 2" key="2">
    <citation type="submission" date="2018-11" db="EMBL/GenBank/DDBJ databases">
        <authorList>
            <consortium name="Pathogen Informatics"/>
        </authorList>
    </citation>
    <scope>NUCLEOTIDE SEQUENCE [LARGE SCALE GENOMIC DNA]</scope>
    <source>
        <strain evidence="1 2">MHpl1</strain>
    </source>
</reference>
<dbReference type="WBParaSite" id="HPLM_0001851801-mRNA-1">
    <property type="protein sequence ID" value="HPLM_0001851801-mRNA-1"/>
    <property type="gene ID" value="HPLM_0001851801"/>
</dbReference>
<gene>
    <name evidence="1" type="ORF">HPLM_LOCUS18510</name>
</gene>
<evidence type="ECO:0000313" key="3">
    <source>
        <dbReference type="WBParaSite" id="HPLM_0001851801-mRNA-1"/>
    </source>
</evidence>
<evidence type="ECO:0000313" key="1">
    <source>
        <dbReference type="EMBL" id="VDO71554.1"/>
    </source>
</evidence>
<keyword evidence="2" id="KW-1185">Reference proteome</keyword>
<dbReference type="AlphaFoldDB" id="A0A0N4X2D4"/>
<organism evidence="3">
    <name type="scientific">Haemonchus placei</name>
    <name type="common">Barber's pole worm</name>
    <dbReference type="NCBI Taxonomy" id="6290"/>
    <lineage>
        <taxon>Eukaryota</taxon>
        <taxon>Metazoa</taxon>
        <taxon>Ecdysozoa</taxon>
        <taxon>Nematoda</taxon>
        <taxon>Chromadorea</taxon>
        <taxon>Rhabditida</taxon>
        <taxon>Rhabditina</taxon>
        <taxon>Rhabditomorpha</taxon>
        <taxon>Strongyloidea</taxon>
        <taxon>Trichostrongylidae</taxon>
        <taxon>Haemonchus</taxon>
    </lineage>
</organism>
<name>A0A0N4X2D4_HAEPC</name>
<dbReference type="EMBL" id="UZAF01020627">
    <property type="protein sequence ID" value="VDO71554.1"/>
    <property type="molecule type" value="Genomic_DNA"/>
</dbReference>
<accession>A0A0N4X2D4</accession>
<proteinExistence type="predicted"/>
<reference evidence="3" key="1">
    <citation type="submission" date="2017-02" db="UniProtKB">
        <authorList>
            <consortium name="WormBaseParasite"/>
        </authorList>
    </citation>
    <scope>IDENTIFICATION</scope>
</reference>